<comment type="caution">
    <text evidence="1">The sequence shown here is derived from an EMBL/GenBank/DDBJ whole genome shotgun (WGS) entry which is preliminary data.</text>
</comment>
<dbReference type="Proteomes" id="UP000593560">
    <property type="component" value="Unassembled WGS sequence"/>
</dbReference>
<reference evidence="1 2" key="1">
    <citation type="journal article" date="2019" name="Genome Biol. Evol.">
        <title>Insights into the evolution of the New World diploid cottons (Gossypium, subgenus Houzingenia) based on genome sequencing.</title>
        <authorList>
            <person name="Grover C.E."/>
            <person name="Arick M.A. 2nd"/>
            <person name="Thrash A."/>
            <person name="Conover J.L."/>
            <person name="Sanders W.S."/>
            <person name="Peterson D.G."/>
            <person name="Frelichowski J.E."/>
            <person name="Scheffler J.A."/>
            <person name="Scheffler B.E."/>
            <person name="Wendel J.F."/>
        </authorList>
    </citation>
    <scope>NUCLEOTIDE SEQUENCE [LARGE SCALE GENOMIC DNA]</scope>
    <source>
        <strain evidence="1">0</strain>
        <tissue evidence="1">Leaf</tissue>
    </source>
</reference>
<protein>
    <submittedName>
        <fullName evidence="1">Uncharacterized protein</fullName>
    </submittedName>
</protein>
<dbReference type="OrthoDB" id="1000174at2759"/>
<accession>A0A7J9I2U9</accession>
<sequence length="81" mass="9687">MRLLSIPWSVLPMQPKTYTDRTSPMVIFWKDFYRYKFLSTDTMKLQTTFNAYFYGYNDSILFLTATNVHKVVRGLKYKVKA</sequence>
<keyword evidence="2" id="KW-1185">Reference proteome</keyword>
<evidence type="ECO:0000313" key="1">
    <source>
        <dbReference type="EMBL" id="MBA0816163.1"/>
    </source>
</evidence>
<feature type="non-terminal residue" evidence="1">
    <location>
        <position position="81"/>
    </location>
</feature>
<dbReference type="AlphaFoldDB" id="A0A7J9I2U9"/>
<dbReference type="EMBL" id="JABFAD010000013">
    <property type="protein sequence ID" value="MBA0816163.1"/>
    <property type="molecule type" value="Genomic_DNA"/>
</dbReference>
<evidence type="ECO:0000313" key="2">
    <source>
        <dbReference type="Proteomes" id="UP000593560"/>
    </source>
</evidence>
<gene>
    <name evidence="1" type="ORF">Gohar_000856</name>
</gene>
<name>A0A7J9I2U9_9ROSI</name>
<organism evidence="1 2">
    <name type="scientific">Gossypium harknessii</name>
    <dbReference type="NCBI Taxonomy" id="34285"/>
    <lineage>
        <taxon>Eukaryota</taxon>
        <taxon>Viridiplantae</taxon>
        <taxon>Streptophyta</taxon>
        <taxon>Embryophyta</taxon>
        <taxon>Tracheophyta</taxon>
        <taxon>Spermatophyta</taxon>
        <taxon>Magnoliopsida</taxon>
        <taxon>eudicotyledons</taxon>
        <taxon>Gunneridae</taxon>
        <taxon>Pentapetalae</taxon>
        <taxon>rosids</taxon>
        <taxon>malvids</taxon>
        <taxon>Malvales</taxon>
        <taxon>Malvaceae</taxon>
        <taxon>Malvoideae</taxon>
        <taxon>Gossypium</taxon>
    </lineage>
</organism>
<proteinExistence type="predicted"/>